<name>A0AAX4RAJ4_9CAUD</name>
<accession>A0AAX4RAJ4</accession>
<proteinExistence type="predicted"/>
<gene>
    <name evidence="1" type="primary">9</name>
    <name evidence="1" type="ORF">SEA_MORGANA_9</name>
</gene>
<organism evidence="1 2">
    <name type="scientific">Gordonia phage Morgana</name>
    <dbReference type="NCBI Taxonomy" id="3137292"/>
    <lineage>
        <taxon>Viruses</taxon>
        <taxon>Duplodnaviria</taxon>
        <taxon>Heunggongvirae</taxon>
        <taxon>Uroviricota</taxon>
        <taxon>Caudoviricetes</taxon>
        <taxon>Kruegerviridae</taxon>
        <taxon>Cafassovirus</taxon>
        <taxon>Cafassovirus morgana</taxon>
    </lineage>
</organism>
<keyword evidence="2" id="KW-1185">Reference proteome</keyword>
<dbReference type="Proteomes" id="UP001494874">
    <property type="component" value="Segment"/>
</dbReference>
<reference evidence="1 2" key="1">
    <citation type="submission" date="2024-03" db="EMBL/GenBank/DDBJ databases">
        <authorList>
            <person name="Shriver K.J."/>
            <person name="Jarquin D.M."/>
            <person name="Bolanos-Abarca L."/>
            <person name="Cohen Z.M."/>
            <person name="Hayes E."/>
            <person name="Mustafa Y."/>
            <person name="Pacheco-Mendoza M."/>
            <person name="Broussard A.C."/>
            <person name="Fogarty M.P."/>
            <person name="Ko C."/>
            <person name="Russell D.A."/>
            <person name="Jacobs-Sera D."/>
            <person name="Hatfull G.F."/>
        </authorList>
    </citation>
    <scope>NUCLEOTIDE SEQUENCE [LARGE SCALE GENOMIC DNA]</scope>
</reference>
<protein>
    <submittedName>
        <fullName evidence="1">Head-to-tail adaptor</fullName>
    </submittedName>
</protein>
<dbReference type="EMBL" id="PP537962">
    <property type="protein sequence ID" value="XAO35443.1"/>
    <property type="molecule type" value="Genomic_DNA"/>
</dbReference>
<evidence type="ECO:0000313" key="2">
    <source>
        <dbReference type="Proteomes" id="UP001494874"/>
    </source>
</evidence>
<evidence type="ECO:0000313" key="1">
    <source>
        <dbReference type="EMBL" id="XAO35443.1"/>
    </source>
</evidence>
<sequence length="139" mass="14638">MPRMYADAEALTTAGVDLPDEQTELRWLAKASRLVEKATLRDYYEVTAAGMPADPEVIETFRDAVIAQAAAWKAARIDPIGGVLAQDDVVSSQSADGASVSYAVLRTPEAIAAAVDSLCSDAIDILKLAGLADGAVTIW</sequence>